<reference evidence="4" key="1">
    <citation type="journal article" date="2023" name="Commun. Biol.">
        <title>Genome analysis of Parmales, the sister group of diatoms, reveals the evolutionary specialization of diatoms from phago-mixotrophs to photoautotrophs.</title>
        <authorList>
            <person name="Ban H."/>
            <person name="Sato S."/>
            <person name="Yoshikawa S."/>
            <person name="Yamada K."/>
            <person name="Nakamura Y."/>
            <person name="Ichinomiya M."/>
            <person name="Sato N."/>
            <person name="Blanc-Mathieu R."/>
            <person name="Endo H."/>
            <person name="Kuwata A."/>
            <person name="Ogata H."/>
        </authorList>
    </citation>
    <scope>NUCLEOTIDE SEQUENCE [LARGE SCALE GENOMIC DNA]</scope>
    <source>
        <strain evidence="4">NIES 3700</strain>
    </source>
</reference>
<evidence type="ECO:0000313" key="3">
    <source>
        <dbReference type="EMBL" id="GMH57461.1"/>
    </source>
</evidence>
<keyword evidence="1 2" id="KW-0853">WD repeat</keyword>
<dbReference type="PROSITE" id="PS50294">
    <property type="entry name" value="WD_REPEATS_REGION"/>
    <property type="match status" value="2"/>
</dbReference>
<evidence type="ECO:0000256" key="2">
    <source>
        <dbReference type="PROSITE-ProRule" id="PRU00221"/>
    </source>
</evidence>
<protein>
    <submittedName>
        <fullName evidence="3">Uncharacterized protein</fullName>
    </submittedName>
</protein>
<comment type="caution">
    <text evidence="3">The sequence shown here is derived from an EMBL/GenBank/DDBJ whole genome shotgun (WGS) entry which is preliminary data.</text>
</comment>
<dbReference type="Proteomes" id="UP001165122">
    <property type="component" value="Unassembled WGS sequence"/>
</dbReference>
<dbReference type="SMART" id="SM00320">
    <property type="entry name" value="WD40"/>
    <property type="match status" value="2"/>
</dbReference>
<sequence>MVKNNLVAVGAGCYLLPPHCMKYVRFGGPTFGVSLHVSVVTPRHRELDRCVAVHDNLHLDYVTSVSASGNGGVIVTGCRDSTIRIWKASKNVHSRHIHLKATLVGHSSPITAVHVVSTYGLIVSGDAQGRVILWDLKRLCFLRCLLQGKNEEVGNLGRMNGVTAVSGNCNNGNVCVLVNGEMFMSGKTSLCKVLRLDSLSNNDLAEIMRIREDSRLEGVGGGVFGRGGAGGGGGHREEF</sequence>
<dbReference type="PROSITE" id="PS50082">
    <property type="entry name" value="WD_REPEATS_2"/>
    <property type="match status" value="2"/>
</dbReference>
<organism evidence="3 4">
    <name type="scientific">Triparma laevis f. longispina</name>
    <dbReference type="NCBI Taxonomy" id="1714387"/>
    <lineage>
        <taxon>Eukaryota</taxon>
        <taxon>Sar</taxon>
        <taxon>Stramenopiles</taxon>
        <taxon>Ochrophyta</taxon>
        <taxon>Bolidophyceae</taxon>
        <taxon>Parmales</taxon>
        <taxon>Triparmaceae</taxon>
        <taxon>Triparma</taxon>
    </lineage>
</organism>
<keyword evidence="4" id="KW-1185">Reference proteome</keyword>
<dbReference type="EMBL" id="BRXW01000468">
    <property type="protein sequence ID" value="GMH57461.1"/>
    <property type="molecule type" value="Genomic_DNA"/>
</dbReference>
<dbReference type="InterPro" id="IPR036322">
    <property type="entry name" value="WD40_repeat_dom_sf"/>
</dbReference>
<dbReference type="Gene3D" id="2.130.10.10">
    <property type="entry name" value="YVTN repeat-like/Quinoprotein amine dehydrogenase"/>
    <property type="match status" value="1"/>
</dbReference>
<name>A0A9W6ZSV8_9STRA</name>
<dbReference type="PANTHER" id="PTHR46108">
    <property type="entry name" value="BLUE CHEESE"/>
    <property type="match status" value="1"/>
</dbReference>
<proteinExistence type="predicted"/>
<evidence type="ECO:0000256" key="1">
    <source>
        <dbReference type="ARBA" id="ARBA00022574"/>
    </source>
</evidence>
<feature type="repeat" description="WD" evidence="2">
    <location>
        <begin position="55"/>
        <end position="87"/>
    </location>
</feature>
<dbReference type="Pfam" id="PF00400">
    <property type="entry name" value="WD40"/>
    <property type="match status" value="2"/>
</dbReference>
<dbReference type="OrthoDB" id="7668193at2759"/>
<dbReference type="InterPro" id="IPR015943">
    <property type="entry name" value="WD40/YVTN_repeat-like_dom_sf"/>
</dbReference>
<evidence type="ECO:0000313" key="4">
    <source>
        <dbReference type="Proteomes" id="UP001165122"/>
    </source>
</evidence>
<dbReference type="PANTHER" id="PTHR46108:SF4">
    <property type="entry name" value="BLUE CHEESE"/>
    <property type="match status" value="1"/>
</dbReference>
<dbReference type="InterPro" id="IPR001680">
    <property type="entry name" value="WD40_rpt"/>
</dbReference>
<dbReference type="AlphaFoldDB" id="A0A9W6ZSV8"/>
<dbReference type="InterPro" id="IPR051944">
    <property type="entry name" value="BEACH_domain_protein"/>
</dbReference>
<accession>A0A9W6ZSV8</accession>
<dbReference type="SUPFAM" id="SSF50978">
    <property type="entry name" value="WD40 repeat-like"/>
    <property type="match status" value="1"/>
</dbReference>
<gene>
    <name evidence="3" type="ORF">TrLO_g15150</name>
</gene>
<feature type="repeat" description="WD" evidence="2">
    <location>
        <begin position="103"/>
        <end position="137"/>
    </location>
</feature>